<accession>A0A2J6TV66</accession>
<evidence type="ECO:0000313" key="8">
    <source>
        <dbReference type="Proteomes" id="UP000235371"/>
    </source>
</evidence>
<keyword evidence="8" id="KW-1185">Reference proteome</keyword>
<keyword evidence="3 6" id="KW-1133">Transmembrane helix</keyword>
<evidence type="ECO:0000256" key="5">
    <source>
        <dbReference type="SAM" id="MobiDB-lite"/>
    </source>
</evidence>
<feature type="region of interest" description="Disordered" evidence="5">
    <location>
        <begin position="558"/>
        <end position="593"/>
    </location>
</feature>
<feature type="transmembrane region" description="Helical" evidence="6">
    <location>
        <begin position="466"/>
        <end position="484"/>
    </location>
</feature>
<comment type="subcellular location">
    <subcellularLocation>
        <location evidence="1">Membrane</location>
        <topology evidence="1">Multi-pass membrane protein</topology>
    </subcellularLocation>
</comment>
<feature type="transmembrane region" description="Helical" evidence="6">
    <location>
        <begin position="496"/>
        <end position="513"/>
    </location>
</feature>
<reference evidence="7 8" key="1">
    <citation type="submission" date="2016-04" db="EMBL/GenBank/DDBJ databases">
        <title>A degradative enzymes factory behind the ericoid mycorrhizal symbiosis.</title>
        <authorList>
            <consortium name="DOE Joint Genome Institute"/>
            <person name="Martino E."/>
            <person name="Morin E."/>
            <person name="Grelet G."/>
            <person name="Kuo A."/>
            <person name="Kohler A."/>
            <person name="Daghino S."/>
            <person name="Barry K."/>
            <person name="Choi C."/>
            <person name="Cichocki N."/>
            <person name="Clum A."/>
            <person name="Copeland A."/>
            <person name="Hainaut M."/>
            <person name="Haridas S."/>
            <person name="Labutti K."/>
            <person name="Lindquist E."/>
            <person name="Lipzen A."/>
            <person name="Khouja H.-R."/>
            <person name="Murat C."/>
            <person name="Ohm R."/>
            <person name="Olson A."/>
            <person name="Spatafora J."/>
            <person name="Veneault-Fourrey C."/>
            <person name="Henrissat B."/>
            <person name="Grigoriev I."/>
            <person name="Martin F."/>
            <person name="Perotto S."/>
        </authorList>
    </citation>
    <scope>NUCLEOTIDE SEQUENCE [LARGE SCALE GENOMIC DNA]</scope>
    <source>
        <strain evidence="7 8">E</strain>
    </source>
</reference>
<gene>
    <name evidence="7" type="ORF">K444DRAFT_605887</name>
</gene>
<dbReference type="OrthoDB" id="5428055at2759"/>
<evidence type="ECO:0000313" key="7">
    <source>
        <dbReference type="EMBL" id="PMD66906.1"/>
    </source>
</evidence>
<dbReference type="Gene3D" id="1.20.58.340">
    <property type="entry name" value="Magnesium transport protein CorA, transmembrane region"/>
    <property type="match status" value="1"/>
</dbReference>
<evidence type="ECO:0000256" key="1">
    <source>
        <dbReference type="ARBA" id="ARBA00004141"/>
    </source>
</evidence>
<protein>
    <recommendedName>
        <fullName evidence="9">Cora-domain-containing protein</fullName>
    </recommendedName>
</protein>
<evidence type="ECO:0000256" key="4">
    <source>
        <dbReference type="ARBA" id="ARBA00023136"/>
    </source>
</evidence>
<dbReference type="SUPFAM" id="SSF144083">
    <property type="entry name" value="Magnesium transport protein CorA, transmembrane region"/>
    <property type="match status" value="1"/>
</dbReference>
<sequence>MDHTTTDSTITYAQWVSEQTKRIPSLSTVADFFERDSSRSAPNNCQIVCHLAFSDPKGKGPVPLGRPLNAANLQTFLTTPGNFVNPRPDGTVAGRILTIEDPSKDVVEILGRTLNIDPSFFGGHIETARVDIERSRTSMATLPSNAAKQDFVNITYQKALVFPESGPDKPPVRYTGTLLRSTNVPRKLAILPRNKESFIGLVKHCCSVLKIKSKTKNGPWLAIVLVDAAIEPTEKYLDGITGWDLTSHPFQGGFADYDDTPRYTTSTSNNPSINLNRNSMLDAVSLYWEKGYPPAFNTADPTLLSLCYHPLKIVASEWMTYLEVMFHAIKKYEYSPDKLKGKDSIEKEVQKMHGDLKSVQAWCRRSEQSYAKVKAVVEFLESHNHTATVPDKDEPASSSASSSTGKSSAAPDSEIKSALLMDFQYIAGKIAVYGRTLENSVTIVTSLIQIADNRLSFAETLNVNRLTNIALIFVPLSYVSGLFAMSDKVAPSREVIWVYITVALPILLIVLFLSQKSKLAKWFDEKFPKSSKWLAELPGKFTKFPRKFTELSKKFSGWRKKCRRRPTGEENPAVSDATSTPTINQKQVDTAVP</sequence>
<dbReference type="GeneID" id="36586969"/>
<evidence type="ECO:0000256" key="6">
    <source>
        <dbReference type="SAM" id="Phobius"/>
    </source>
</evidence>
<dbReference type="AlphaFoldDB" id="A0A2J6TV66"/>
<dbReference type="InterPro" id="IPR045863">
    <property type="entry name" value="CorA_TM1_TM2"/>
</dbReference>
<dbReference type="STRING" id="1095630.A0A2J6TV66"/>
<evidence type="ECO:0008006" key="9">
    <source>
        <dbReference type="Google" id="ProtNLM"/>
    </source>
</evidence>
<dbReference type="GO" id="GO:0016020">
    <property type="term" value="C:membrane"/>
    <property type="evidence" value="ECO:0007669"/>
    <property type="project" value="UniProtKB-SubCell"/>
</dbReference>
<organism evidence="7 8">
    <name type="scientific">Hyaloscypha bicolor E</name>
    <dbReference type="NCBI Taxonomy" id="1095630"/>
    <lineage>
        <taxon>Eukaryota</taxon>
        <taxon>Fungi</taxon>
        <taxon>Dikarya</taxon>
        <taxon>Ascomycota</taxon>
        <taxon>Pezizomycotina</taxon>
        <taxon>Leotiomycetes</taxon>
        <taxon>Helotiales</taxon>
        <taxon>Hyaloscyphaceae</taxon>
        <taxon>Hyaloscypha</taxon>
        <taxon>Hyaloscypha bicolor</taxon>
    </lineage>
</organism>
<name>A0A2J6TV66_9HELO</name>
<dbReference type="Proteomes" id="UP000235371">
    <property type="component" value="Unassembled WGS sequence"/>
</dbReference>
<evidence type="ECO:0000256" key="3">
    <source>
        <dbReference type="ARBA" id="ARBA00022989"/>
    </source>
</evidence>
<dbReference type="RefSeq" id="XP_024743810.1">
    <property type="nucleotide sequence ID" value="XM_024878892.1"/>
</dbReference>
<dbReference type="InParanoid" id="A0A2J6TV66"/>
<proteinExistence type="predicted"/>
<keyword evidence="2 6" id="KW-0812">Transmembrane</keyword>
<feature type="region of interest" description="Disordered" evidence="5">
    <location>
        <begin position="387"/>
        <end position="410"/>
    </location>
</feature>
<evidence type="ECO:0000256" key="2">
    <source>
        <dbReference type="ARBA" id="ARBA00022692"/>
    </source>
</evidence>
<feature type="compositionally biased region" description="Polar residues" evidence="5">
    <location>
        <begin position="576"/>
        <end position="593"/>
    </location>
</feature>
<dbReference type="EMBL" id="KZ613740">
    <property type="protein sequence ID" value="PMD66906.1"/>
    <property type="molecule type" value="Genomic_DNA"/>
</dbReference>
<keyword evidence="4 6" id="KW-0472">Membrane</keyword>
<feature type="compositionally biased region" description="Low complexity" evidence="5">
    <location>
        <begin position="396"/>
        <end position="410"/>
    </location>
</feature>